<organism evidence="1 2">
    <name type="scientific">Solanum commersonii</name>
    <name type="common">Commerson's wild potato</name>
    <name type="synonym">Commerson's nightshade</name>
    <dbReference type="NCBI Taxonomy" id="4109"/>
    <lineage>
        <taxon>Eukaryota</taxon>
        <taxon>Viridiplantae</taxon>
        <taxon>Streptophyta</taxon>
        <taxon>Embryophyta</taxon>
        <taxon>Tracheophyta</taxon>
        <taxon>Spermatophyta</taxon>
        <taxon>Magnoliopsida</taxon>
        <taxon>eudicotyledons</taxon>
        <taxon>Gunneridae</taxon>
        <taxon>Pentapetalae</taxon>
        <taxon>asterids</taxon>
        <taxon>lamiids</taxon>
        <taxon>Solanales</taxon>
        <taxon>Solanaceae</taxon>
        <taxon>Solanoideae</taxon>
        <taxon>Solaneae</taxon>
        <taxon>Solanum</taxon>
    </lineage>
</organism>
<reference evidence="1 2" key="1">
    <citation type="submission" date="2020-09" db="EMBL/GenBank/DDBJ databases">
        <title>De no assembly of potato wild relative species, Solanum commersonii.</title>
        <authorList>
            <person name="Cho K."/>
        </authorList>
    </citation>
    <scope>NUCLEOTIDE SEQUENCE [LARGE SCALE GENOMIC DNA]</scope>
    <source>
        <strain evidence="1">LZ3.2</strain>
        <tissue evidence="1">Leaf</tissue>
    </source>
</reference>
<evidence type="ECO:0000313" key="2">
    <source>
        <dbReference type="Proteomes" id="UP000824120"/>
    </source>
</evidence>
<name>A0A9J5XAA8_SOLCO</name>
<sequence length="85" mass="9996">MLLSPQRMIVSQRKKKEPLKKLVTKGDTLDNSKDPYPKLITSTPLINLDDYENEATMMMKKKTMHMCLRQKLRNTKLANKMFLKI</sequence>
<proteinExistence type="predicted"/>
<evidence type="ECO:0000313" key="1">
    <source>
        <dbReference type="EMBL" id="KAG5585289.1"/>
    </source>
</evidence>
<gene>
    <name evidence="1" type="ORF">H5410_045723</name>
</gene>
<dbReference type="EMBL" id="JACXVP010000009">
    <property type="protein sequence ID" value="KAG5585289.1"/>
    <property type="molecule type" value="Genomic_DNA"/>
</dbReference>
<protein>
    <submittedName>
        <fullName evidence="1">Uncharacterized protein</fullName>
    </submittedName>
</protein>
<comment type="caution">
    <text evidence="1">The sequence shown here is derived from an EMBL/GenBank/DDBJ whole genome shotgun (WGS) entry which is preliminary data.</text>
</comment>
<keyword evidence="2" id="KW-1185">Reference proteome</keyword>
<dbReference type="Proteomes" id="UP000824120">
    <property type="component" value="Chromosome 9"/>
</dbReference>
<dbReference type="AlphaFoldDB" id="A0A9J5XAA8"/>
<accession>A0A9J5XAA8</accession>